<evidence type="ECO:0000313" key="2">
    <source>
        <dbReference type="Proteomes" id="UP000638648"/>
    </source>
</evidence>
<dbReference type="RefSeq" id="WP_192748418.1">
    <property type="nucleotide sequence ID" value="NZ_BAABJL010000182.1"/>
</dbReference>
<comment type="caution">
    <text evidence="1">The sequence shown here is derived from an EMBL/GenBank/DDBJ whole genome shotgun (WGS) entry which is preliminary data.</text>
</comment>
<dbReference type="AlphaFoldDB" id="A0A927R960"/>
<name>A0A927R960_9ACTN</name>
<organism evidence="1 2">
    <name type="scientific">Actinopolymorpha pittospori</name>
    <dbReference type="NCBI Taxonomy" id="648752"/>
    <lineage>
        <taxon>Bacteria</taxon>
        <taxon>Bacillati</taxon>
        <taxon>Actinomycetota</taxon>
        <taxon>Actinomycetes</taxon>
        <taxon>Propionibacteriales</taxon>
        <taxon>Actinopolymorphaceae</taxon>
        <taxon>Actinopolymorpha</taxon>
    </lineage>
</organism>
<proteinExistence type="predicted"/>
<gene>
    <name evidence="1" type="ORF">HEB94_000508</name>
</gene>
<accession>A0A927R960</accession>
<reference evidence="1" key="1">
    <citation type="submission" date="2020-10" db="EMBL/GenBank/DDBJ databases">
        <title>Sequencing the genomes of 1000 actinobacteria strains.</title>
        <authorList>
            <person name="Klenk H.-P."/>
        </authorList>
    </citation>
    <scope>NUCLEOTIDE SEQUENCE</scope>
    <source>
        <strain evidence="1">DSM 45354</strain>
    </source>
</reference>
<evidence type="ECO:0000313" key="1">
    <source>
        <dbReference type="EMBL" id="MBE1603660.1"/>
    </source>
</evidence>
<sequence length="147" mass="16524">MQCYTGRRKQTHSRRRCRERVCCASRPAPPEFLGPSAPSAVGPRCRWRGWGRSVRSRTFLGARYRRIARRRGNHIAIVATGNTLPTNAYHLLADPDARFHDLGADHDESRINKERRARNLATQLQAATGQTILIRNGKAVIVDPDAA</sequence>
<keyword evidence="2" id="KW-1185">Reference proteome</keyword>
<protein>
    <submittedName>
        <fullName evidence="1">Uncharacterized protein</fullName>
    </submittedName>
</protein>
<dbReference type="EMBL" id="JADBEM010000001">
    <property type="protein sequence ID" value="MBE1603660.1"/>
    <property type="molecule type" value="Genomic_DNA"/>
</dbReference>
<dbReference type="Proteomes" id="UP000638648">
    <property type="component" value="Unassembled WGS sequence"/>
</dbReference>